<feature type="compositionally biased region" description="Polar residues" evidence="7">
    <location>
        <begin position="145"/>
        <end position="156"/>
    </location>
</feature>
<dbReference type="GO" id="GO:0000978">
    <property type="term" value="F:RNA polymerase II cis-regulatory region sequence-specific DNA binding"/>
    <property type="evidence" value="ECO:0007669"/>
    <property type="project" value="TreeGrafter"/>
</dbReference>
<accession>A0A5S6R4C5</accession>
<dbReference type="CDD" id="cd14695">
    <property type="entry name" value="bZIP_HLF"/>
    <property type="match status" value="1"/>
</dbReference>
<dbReference type="Pfam" id="PF07716">
    <property type="entry name" value="bZIP_2"/>
    <property type="match status" value="1"/>
</dbReference>
<dbReference type="GO" id="GO:0000981">
    <property type="term" value="F:DNA-binding transcription factor activity, RNA polymerase II-specific"/>
    <property type="evidence" value="ECO:0007669"/>
    <property type="project" value="TreeGrafter"/>
</dbReference>
<evidence type="ECO:0000256" key="2">
    <source>
        <dbReference type="ARBA" id="ARBA00006079"/>
    </source>
</evidence>
<feature type="compositionally biased region" description="Polar residues" evidence="7">
    <location>
        <begin position="14"/>
        <end position="42"/>
    </location>
</feature>
<evidence type="ECO:0000256" key="4">
    <source>
        <dbReference type="ARBA" id="ARBA00023125"/>
    </source>
</evidence>
<protein>
    <submittedName>
        <fullName evidence="10 11">BZIP domain-containing protein</fullName>
    </submittedName>
</protein>
<feature type="region of interest" description="Disordered" evidence="7">
    <location>
        <begin position="1"/>
        <end position="55"/>
    </location>
</feature>
<dbReference type="InterPro" id="IPR046347">
    <property type="entry name" value="bZIP_sf"/>
</dbReference>
<dbReference type="InterPro" id="IPR004827">
    <property type="entry name" value="bZIP"/>
</dbReference>
<dbReference type="InterPro" id="IPR040223">
    <property type="entry name" value="PAR_bZIP"/>
</dbReference>
<keyword evidence="3" id="KW-0805">Transcription regulation</keyword>
<name>A0A5S6R4C5_TRIMR</name>
<evidence type="ECO:0000256" key="7">
    <source>
        <dbReference type="SAM" id="MobiDB-lite"/>
    </source>
</evidence>
<reference evidence="9" key="2">
    <citation type="submission" date="2014-03" db="EMBL/GenBank/DDBJ databases">
        <title>The whipworm genome and dual-species transcriptomics of an intimate host-pathogen interaction.</title>
        <authorList>
            <person name="Foth B.J."/>
            <person name="Tsai I.J."/>
            <person name="Reid A.J."/>
            <person name="Bancroft A.J."/>
            <person name="Nichol S."/>
            <person name="Tracey A."/>
            <person name="Holroyd N."/>
            <person name="Cotton J.A."/>
            <person name="Stanley E.J."/>
            <person name="Zarowiecki M."/>
            <person name="Liu J.Z."/>
            <person name="Huckvale T."/>
            <person name="Cooper P.J."/>
            <person name="Grencis R.K."/>
            <person name="Berriman M."/>
        </authorList>
    </citation>
    <scope>NUCLEOTIDE SEQUENCE [LARGE SCALE GENOMIC DNA]</scope>
    <source>
        <strain evidence="9">Edinburgh</strain>
    </source>
</reference>
<dbReference type="SMART" id="SM00338">
    <property type="entry name" value="BRLZ"/>
    <property type="match status" value="1"/>
</dbReference>
<reference evidence="10" key="3">
    <citation type="submission" date="2019-12" db="UniProtKB">
        <authorList>
            <consortium name="WormBaseParasite"/>
        </authorList>
    </citation>
    <scope>IDENTIFICATION</scope>
</reference>
<dbReference type="PROSITE" id="PS50217">
    <property type="entry name" value="BZIP"/>
    <property type="match status" value="1"/>
</dbReference>
<dbReference type="Gene3D" id="1.20.5.170">
    <property type="match status" value="1"/>
</dbReference>
<feature type="compositionally biased region" description="Basic and acidic residues" evidence="7">
    <location>
        <begin position="159"/>
        <end position="196"/>
    </location>
</feature>
<sequence>MNQALDYSLKKTPATCNGSDDESSSCQSQGGEMSSHSASSCRGDSPKMTAPRSTTSCITPTLQTPFFNPFGYLLNSNPFESSLAASRFLGPLADRLTGSVALSLAPLLGQTPPTLGVVPSAATSVSASRTAAVSLLGRRRRRYQSRASNDEPSTASERPAGKKERTSSDDERGDAYWERRRKNNEAAKRSREVRRAKEEEIALRAAYLEQENMKLKAQVAVLKNESARLHCMLISHTQTPM</sequence>
<evidence type="ECO:0000256" key="1">
    <source>
        <dbReference type="ARBA" id="ARBA00004123"/>
    </source>
</evidence>
<dbReference type="GO" id="GO:0005634">
    <property type="term" value="C:nucleus"/>
    <property type="evidence" value="ECO:0007669"/>
    <property type="project" value="UniProtKB-SubCell"/>
</dbReference>
<evidence type="ECO:0000256" key="6">
    <source>
        <dbReference type="ARBA" id="ARBA00023242"/>
    </source>
</evidence>
<evidence type="ECO:0000313" key="11">
    <source>
        <dbReference type="WBParaSite" id="TMUE_3000014042.2"/>
    </source>
</evidence>
<dbReference type="WBParaSite" id="TMUE_3000014042.1">
    <property type="protein sequence ID" value="TMUE_3000014042.1"/>
    <property type="gene ID" value="WBGene00291030"/>
</dbReference>
<comment type="subcellular location">
    <subcellularLocation>
        <location evidence="1">Nucleus</location>
    </subcellularLocation>
</comment>
<keyword evidence="4" id="KW-0238">DNA-binding</keyword>
<feature type="domain" description="BZIP" evidence="8">
    <location>
        <begin position="173"/>
        <end position="236"/>
    </location>
</feature>
<organism evidence="9 10">
    <name type="scientific">Trichuris muris</name>
    <name type="common">Mouse whipworm</name>
    <dbReference type="NCBI Taxonomy" id="70415"/>
    <lineage>
        <taxon>Eukaryota</taxon>
        <taxon>Metazoa</taxon>
        <taxon>Ecdysozoa</taxon>
        <taxon>Nematoda</taxon>
        <taxon>Enoplea</taxon>
        <taxon>Dorylaimia</taxon>
        <taxon>Trichinellida</taxon>
        <taxon>Trichuridae</taxon>
        <taxon>Trichuris</taxon>
    </lineage>
</organism>
<keyword evidence="9" id="KW-1185">Reference proteome</keyword>
<feature type="region of interest" description="Disordered" evidence="7">
    <location>
        <begin position="137"/>
        <end position="196"/>
    </location>
</feature>
<dbReference type="FunFam" id="1.20.5.170:FF:000025">
    <property type="entry name" value="nuclear factor interleukin-3-regulated protein-like"/>
    <property type="match status" value="1"/>
</dbReference>
<evidence type="ECO:0000313" key="10">
    <source>
        <dbReference type="WBParaSite" id="TMUE_3000014042.1"/>
    </source>
</evidence>
<evidence type="ECO:0000256" key="5">
    <source>
        <dbReference type="ARBA" id="ARBA00023163"/>
    </source>
</evidence>
<evidence type="ECO:0000256" key="3">
    <source>
        <dbReference type="ARBA" id="ARBA00023015"/>
    </source>
</evidence>
<proteinExistence type="inferred from homology"/>
<reference evidence="9" key="1">
    <citation type="submission" date="2013-11" db="EMBL/GenBank/DDBJ databases">
        <authorList>
            <person name="Aslett M."/>
        </authorList>
    </citation>
    <scope>NUCLEOTIDE SEQUENCE [LARGE SCALE GENOMIC DNA]</scope>
    <source>
        <strain evidence="9">Edinburgh</strain>
    </source>
</reference>
<dbReference type="WBParaSite" id="TMUE_3000014042.2">
    <property type="protein sequence ID" value="TMUE_3000014042.2"/>
    <property type="gene ID" value="WBGene00291030"/>
</dbReference>
<dbReference type="STRING" id="70415.A0A5S6R4C5"/>
<dbReference type="PANTHER" id="PTHR11988">
    <property type="entry name" value="THYROTROPH EMBRYONIC FACTOR RELATED"/>
    <property type="match status" value="1"/>
</dbReference>
<dbReference type="PANTHER" id="PTHR11988:SF56">
    <property type="entry name" value="TRANSCRIPTION FACTOR CES-2"/>
    <property type="match status" value="1"/>
</dbReference>
<dbReference type="SUPFAM" id="SSF57959">
    <property type="entry name" value="Leucine zipper domain"/>
    <property type="match status" value="1"/>
</dbReference>
<dbReference type="Proteomes" id="UP000046395">
    <property type="component" value="Unassembled WGS sequence"/>
</dbReference>
<evidence type="ECO:0000259" key="8">
    <source>
        <dbReference type="PROSITE" id="PS50217"/>
    </source>
</evidence>
<dbReference type="AlphaFoldDB" id="A0A5S6R4C5"/>
<keyword evidence="6" id="KW-0539">Nucleus</keyword>
<evidence type="ECO:0000313" key="9">
    <source>
        <dbReference type="Proteomes" id="UP000046395"/>
    </source>
</evidence>
<keyword evidence="5" id="KW-0804">Transcription</keyword>
<comment type="similarity">
    <text evidence="2">Belongs to the bZIP family. NFIL3 subfamily.</text>
</comment>